<dbReference type="Proteomes" id="UP001565927">
    <property type="component" value="Unassembled WGS sequence"/>
</dbReference>
<evidence type="ECO:0000313" key="3">
    <source>
        <dbReference type="EMBL" id="MEZ0166342.1"/>
    </source>
</evidence>
<dbReference type="SUPFAM" id="SSF53850">
    <property type="entry name" value="Periplasmic binding protein-like II"/>
    <property type="match status" value="1"/>
</dbReference>
<evidence type="ECO:0000256" key="1">
    <source>
        <dbReference type="SAM" id="SignalP"/>
    </source>
</evidence>
<keyword evidence="1" id="KW-0732">Signal</keyword>
<gene>
    <name evidence="3" type="ORF">AB2L27_16395</name>
</gene>
<dbReference type="EMBL" id="JBGFTU010000020">
    <property type="protein sequence ID" value="MEZ0166342.1"/>
    <property type="molecule type" value="Genomic_DNA"/>
</dbReference>
<evidence type="ECO:0000313" key="4">
    <source>
        <dbReference type="Proteomes" id="UP001565927"/>
    </source>
</evidence>
<dbReference type="InterPro" id="IPR007210">
    <property type="entry name" value="ABC_Gly_betaine_transp_sub-bd"/>
</dbReference>
<name>A0ABV4H6D7_9ACTN</name>
<dbReference type="Gene3D" id="3.40.190.10">
    <property type="entry name" value="Periplasmic binding protein-like II"/>
    <property type="match status" value="1"/>
</dbReference>
<organism evidence="3 4">
    <name type="scientific">Kineococcus halophytocola</name>
    <dbReference type="NCBI Taxonomy" id="3234027"/>
    <lineage>
        <taxon>Bacteria</taxon>
        <taxon>Bacillati</taxon>
        <taxon>Actinomycetota</taxon>
        <taxon>Actinomycetes</taxon>
        <taxon>Kineosporiales</taxon>
        <taxon>Kineosporiaceae</taxon>
        <taxon>Kineococcus</taxon>
    </lineage>
</organism>
<dbReference type="Gene3D" id="3.40.190.120">
    <property type="entry name" value="Osmoprotection protein (prox), domain 2"/>
    <property type="match status" value="1"/>
</dbReference>
<accession>A0ABV4H6D7</accession>
<comment type="caution">
    <text evidence="3">The sequence shown here is derived from an EMBL/GenBank/DDBJ whole genome shotgun (WGS) entry which is preliminary data.</text>
</comment>
<sequence length="312" mass="32652">MNRRNLLGLALVGSLTASLAACGGGEDPLATDATPADGGSADASTVIVGSANFPESELLAEMYSQVLEARGVTVQRRFNIGARELYLKALQDGSIDLMPEYNGALLTALSSGGAPEGVSTPEQVLDALKDVLPEGTEVLEQSSAQDKDSLTVTSETQSKYNLTSIADLAPVAGELVAGGSPEFQERYQGLVGLKELYGVEFAEFRPLDPGGPLTVNALKEGSIQVANLFTTDSAIEVNGFVVLEDPKSLFLAENILPLIRSSKNSDTVTEALNAFSAKLTTENLTQALAKVQVDKQQSAAVAQEFLSANGLV</sequence>
<proteinExistence type="predicted"/>
<feature type="chain" id="PRO_5047026640" evidence="1">
    <location>
        <begin position="21"/>
        <end position="312"/>
    </location>
</feature>
<reference evidence="3 4" key="1">
    <citation type="submission" date="2024-07" db="EMBL/GenBank/DDBJ databases">
        <authorList>
            <person name="Thanompreechachai J."/>
            <person name="Duangmal K."/>
        </authorList>
    </citation>
    <scope>NUCLEOTIDE SEQUENCE [LARGE SCALE GENOMIC DNA]</scope>
    <source>
        <strain evidence="3 4">LSe6-4</strain>
    </source>
</reference>
<keyword evidence="4" id="KW-1185">Reference proteome</keyword>
<dbReference type="RefSeq" id="WP_370442561.1">
    <property type="nucleotide sequence ID" value="NZ_JBGFTU010000020.1"/>
</dbReference>
<evidence type="ECO:0000259" key="2">
    <source>
        <dbReference type="Pfam" id="PF04069"/>
    </source>
</evidence>
<feature type="signal peptide" evidence="1">
    <location>
        <begin position="1"/>
        <end position="20"/>
    </location>
</feature>
<dbReference type="CDD" id="cd13606">
    <property type="entry name" value="PBP2_ProX_like"/>
    <property type="match status" value="1"/>
</dbReference>
<dbReference type="Pfam" id="PF04069">
    <property type="entry name" value="OpuAC"/>
    <property type="match status" value="1"/>
</dbReference>
<protein>
    <submittedName>
        <fullName evidence="3">Glycine betaine ABC transporter substrate-binding protein</fullName>
    </submittedName>
</protein>
<feature type="domain" description="ABC-type glycine betaine transport system substrate-binding" evidence="2">
    <location>
        <begin position="45"/>
        <end position="307"/>
    </location>
</feature>
<dbReference type="PROSITE" id="PS51257">
    <property type="entry name" value="PROKAR_LIPOPROTEIN"/>
    <property type="match status" value="1"/>
</dbReference>